<keyword evidence="4 6" id="KW-1133">Transmembrane helix</keyword>
<evidence type="ECO:0000256" key="3">
    <source>
        <dbReference type="ARBA" id="ARBA00022692"/>
    </source>
</evidence>
<comment type="caution">
    <text evidence="8">The sequence shown here is derived from an EMBL/GenBank/DDBJ whole genome shotgun (WGS) entry which is preliminary data.</text>
</comment>
<keyword evidence="10" id="KW-1185">Reference proteome</keyword>
<feature type="transmembrane region" description="Helical" evidence="6">
    <location>
        <begin position="284"/>
        <end position="303"/>
    </location>
</feature>
<evidence type="ECO:0000256" key="4">
    <source>
        <dbReference type="ARBA" id="ARBA00022989"/>
    </source>
</evidence>
<dbReference type="Proteomes" id="UP000279384">
    <property type="component" value="Unassembled WGS sequence"/>
</dbReference>
<feature type="transmembrane region" description="Helical" evidence="6">
    <location>
        <begin position="63"/>
        <end position="82"/>
    </location>
</feature>
<dbReference type="CDD" id="cd06580">
    <property type="entry name" value="TM_PBP1_transp_TpRbsC_like"/>
    <property type="match status" value="1"/>
</dbReference>
<keyword evidence="3 6" id="KW-0812">Transmembrane</keyword>
<evidence type="ECO:0000256" key="5">
    <source>
        <dbReference type="ARBA" id="ARBA00023136"/>
    </source>
</evidence>
<feature type="transmembrane region" description="Helical" evidence="6">
    <location>
        <begin position="12"/>
        <end position="28"/>
    </location>
</feature>
<sequence>MDSFFSVLDATIRVATPLVLAALAGLFSERSGIVDLALEGKMLAAAFAAACVAYMMQSPWAGLAAGMAAGVMVALLHGIVSIGYNGNQLISGVALNMMVSGLTPVLALAWFQQGGRTPTLDDAARFRSIELPFADAIATSAPLKALFGHNILVYLALLVIVVVSWVVYKSRFGLRLRAVGENPHAADAAGINVKLVRYLAQSISGALCGVAGAYLVLAQTGAFIQDMTAGKGYLALAALIFGKWRPWAAVSGCLLFAFTDAIQIRLQGSALPLIGSIPDAFIQAIPYVLTVVLLAGFMGKAVAPKAIGVPFVKSR</sequence>
<feature type="transmembrane region" description="Helical" evidence="6">
    <location>
        <begin position="151"/>
        <end position="168"/>
    </location>
</feature>
<comment type="subcellular location">
    <subcellularLocation>
        <location evidence="1">Cell membrane</location>
        <topology evidence="1">Multi-pass membrane protein</topology>
    </subcellularLocation>
</comment>
<dbReference type="EMBL" id="JAQQKY010000002">
    <property type="protein sequence ID" value="MDC7690243.1"/>
    <property type="molecule type" value="Genomic_DNA"/>
</dbReference>
<evidence type="ECO:0000313" key="8">
    <source>
        <dbReference type="EMBL" id="RKQ61284.1"/>
    </source>
</evidence>
<organism evidence="8 9">
    <name type="scientific">Vogesella indigofera</name>
    <name type="common">Pseudomonas indigofera</name>
    <dbReference type="NCBI Taxonomy" id="45465"/>
    <lineage>
        <taxon>Bacteria</taxon>
        <taxon>Pseudomonadati</taxon>
        <taxon>Pseudomonadota</taxon>
        <taxon>Betaproteobacteria</taxon>
        <taxon>Neisseriales</taxon>
        <taxon>Chromobacteriaceae</taxon>
        <taxon>Vogesella</taxon>
    </lineage>
</organism>
<dbReference type="AlphaFoldDB" id="A0A495BIV5"/>
<dbReference type="RefSeq" id="WP_120809907.1">
    <property type="nucleotide sequence ID" value="NZ_JAQQKY010000002.1"/>
</dbReference>
<dbReference type="InterPro" id="IPR001851">
    <property type="entry name" value="ABC_transp_permease"/>
</dbReference>
<protein>
    <submittedName>
        <fullName evidence="7">ABC transporter permease</fullName>
    </submittedName>
    <submittedName>
        <fullName evidence="8">Nucleoside ABC transporter membrane protein</fullName>
    </submittedName>
</protein>
<reference evidence="7 10" key="2">
    <citation type="submission" date="2023-01" db="EMBL/GenBank/DDBJ databases">
        <title>Novel species of the genus Vogesella isolated from rivers.</title>
        <authorList>
            <person name="Lu H."/>
        </authorList>
    </citation>
    <scope>NUCLEOTIDE SEQUENCE [LARGE SCALE GENOMIC DNA]</scope>
    <source>
        <strain evidence="7 10">SH7W</strain>
    </source>
</reference>
<keyword evidence="2" id="KW-1003">Cell membrane</keyword>
<dbReference type="GO" id="GO:0005886">
    <property type="term" value="C:plasma membrane"/>
    <property type="evidence" value="ECO:0007669"/>
    <property type="project" value="UniProtKB-SubCell"/>
</dbReference>
<evidence type="ECO:0000313" key="7">
    <source>
        <dbReference type="EMBL" id="MDC7690243.1"/>
    </source>
</evidence>
<evidence type="ECO:0000256" key="1">
    <source>
        <dbReference type="ARBA" id="ARBA00004651"/>
    </source>
</evidence>
<feature type="transmembrane region" description="Helical" evidence="6">
    <location>
        <begin position="203"/>
        <end position="224"/>
    </location>
</feature>
<evidence type="ECO:0000256" key="6">
    <source>
        <dbReference type="SAM" id="Phobius"/>
    </source>
</evidence>
<accession>A0A495BIV5</accession>
<dbReference type="Proteomes" id="UP001221566">
    <property type="component" value="Unassembled WGS sequence"/>
</dbReference>
<gene>
    <name evidence="8" type="ORF">C8E02_1053</name>
    <name evidence="7" type="ORF">PQU93_05520</name>
</gene>
<evidence type="ECO:0000313" key="9">
    <source>
        <dbReference type="Proteomes" id="UP000279384"/>
    </source>
</evidence>
<proteinExistence type="predicted"/>
<dbReference type="EMBL" id="RBID01000011">
    <property type="protein sequence ID" value="RKQ61284.1"/>
    <property type="molecule type" value="Genomic_DNA"/>
</dbReference>
<dbReference type="PANTHER" id="PTHR43370:SF1">
    <property type="entry name" value="GUANOSINE ABC TRANSPORTER PERMEASE PROTEIN NUPQ"/>
    <property type="match status" value="1"/>
</dbReference>
<evidence type="ECO:0000313" key="10">
    <source>
        <dbReference type="Proteomes" id="UP001221566"/>
    </source>
</evidence>
<evidence type="ECO:0000256" key="2">
    <source>
        <dbReference type="ARBA" id="ARBA00022475"/>
    </source>
</evidence>
<keyword evidence="5 6" id="KW-0472">Membrane</keyword>
<reference evidence="8 9" key="1">
    <citation type="submission" date="2018-10" db="EMBL/GenBank/DDBJ databases">
        <title>Genomic Encyclopedia of Type Strains, Phase IV (KMG-IV): sequencing the most valuable type-strain genomes for metagenomic binning, comparative biology and taxonomic classification.</title>
        <authorList>
            <person name="Goeker M."/>
        </authorList>
    </citation>
    <scope>NUCLEOTIDE SEQUENCE [LARGE SCALE GENOMIC DNA]</scope>
    <source>
        <strain evidence="8 9">DSM 3303</strain>
    </source>
</reference>
<dbReference type="PANTHER" id="PTHR43370">
    <property type="entry name" value="SUGAR ABC TRANSPORTER INTEGRAL MEMBRANE PROTEIN-RELATED"/>
    <property type="match status" value="1"/>
</dbReference>
<feature type="transmembrane region" description="Helical" evidence="6">
    <location>
        <begin position="40"/>
        <end position="57"/>
    </location>
</feature>
<dbReference type="Pfam" id="PF02653">
    <property type="entry name" value="BPD_transp_2"/>
    <property type="match status" value="1"/>
</dbReference>
<dbReference type="GO" id="GO:0022857">
    <property type="term" value="F:transmembrane transporter activity"/>
    <property type="evidence" value="ECO:0007669"/>
    <property type="project" value="InterPro"/>
</dbReference>
<name>A0A495BIV5_VOGIN</name>
<feature type="transmembrane region" description="Helical" evidence="6">
    <location>
        <begin position="89"/>
        <end position="111"/>
    </location>
</feature>